<reference evidence="1 2" key="1">
    <citation type="submission" date="2020-04" db="EMBL/GenBank/DDBJ databases">
        <authorList>
            <person name="Zhang R."/>
            <person name="Schippers A."/>
        </authorList>
    </citation>
    <scope>NUCLEOTIDE SEQUENCE [LARGE SCALE GENOMIC DNA]</scope>
    <source>
        <strain evidence="1 2">DSM 109850</strain>
    </source>
</reference>
<organism evidence="1 2">
    <name type="scientific">Sulfobacillus harzensis</name>
    <dbReference type="NCBI Taxonomy" id="2729629"/>
    <lineage>
        <taxon>Bacteria</taxon>
        <taxon>Bacillati</taxon>
        <taxon>Bacillota</taxon>
        <taxon>Clostridia</taxon>
        <taxon>Eubacteriales</taxon>
        <taxon>Clostridiales Family XVII. Incertae Sedis</taxon>
        <taxon>Sulfobacillus</taxon>
    </lineage>
</organism>
<sequence length="76" mass="8307">MSHHTVYCMGTLTDLDALQAQATTLPPFGHGFDAALAQQADRLEVWGTTEEAPADYTEFRLLKDGRVIGVARIPGY</sequence>
<proteinExistence type="predicted"/>
<accession>A0A7Y0Q4X2</accession>
<keyword evidence="2" id="KW-1185">Reference proteome</keyword>
<dbReference type="RefSeq" id="WP_169103267.1">
    <property type="nucleotide sequence ID" value="NZ_JABBVZ010000217.1"/>
</dbReference>
<dbReference type="EMBL" id="JABBVZ010000217">
    <property type="protein sequence ID" value="NMP25067.1"/>
    <property type="molecule type" value="Genomic_DNA"/>
</dbReference>
<protein>
    <submittedName>
        <fullName evidence="1">Uncharacterized protein</fullName>
    </submittedName>
</protein>
<evidence type="ECO:0000313" key="1">
    <source>
        <dbReference type="EMBL" id="NMP25067.1"/>
    </source>
</evidence>
<evidence type="ECO:0000313" key="2">
    <source>
        <dbReference type="Proteomes" id="UP000533476"/>
    </source>
</evidence>
<gene>
    <name evidence="1" type="ORF">HIJ39_22455</name>
</gene>
<dbReference type="AlphaFoldDB" id="A0A7Y0Q4X2"/>
<name>A0A7Y0Q4X2_9FIRM</name>
<dbReference type="Proteomes" id="UP000533476">
    <property type="component" value="Unassembled WGS sequence"/>
</dbReference>
<comment type="caution">
    <text evidence="1">The sequence shown here is derived from an EMBL/GenBank/DDBJ whole genome shotgun (WGS) entry which is preliminary data.</text>
</comment>